<dbReference type="AlphaFoldDB" id="A0A0G0M7G4"/>
<keyword evidence="1" id="KW-1133">Transmembrane helix</keyword>
<keyword evidence="1" id="KW-0812">Transmembrane</keyword>
<protein>
    <submittedName>
        <fullName evidence="2">Uncharacterized protein</fullName>
    </submittedName>
</protein>
<name>A0A0G0M7G4_9BACT</name>
<dbReference type="EMBL" id="LBUT01000014">
    <property type="protein sequence ID" value="KKQ69609.1"/>
    <property type="molecule type" value="Genomic_DNA"/>
</dbReference>
<dbReference type="STRING" id="1618490.US90_C0014G0001"/>
<keyword evidence="1" id="KW-0472">Membrane</keyword>
<comment type="caution">
    <text evidence="2">The sequence shown here is derived from an EMBL/GenBank/DDBJ whole genome shotgun (WGS) entry which is preliminary data.</text>
</comment>
<feature type="transmembrane region" description="Helical" evidence="1">
    <location>
        <begin position="101"/>
        <end position="119"/>
    </location>
</feature>
<feature type="transmembrane region" description="Helical" evidence="1">
    <location>
        <begin position="184"/>
        <end position="203"/>
    </location>
</feature>
<reference evidence="2 3" key="1">
    <citation type="journal article" date="2015" name="Nature">
        <title>rRNA introns, odd ribosomes, and small enigmatic genomes across a large radiation of phyla.</title>
        <authorList>
            <person name="Brown C.T."/>
            <person name="Hug L.A."/>
            <person name="Thomas B.C."/>
            <person name="Sharon I."/>
            <person name="Castelle C.J."/>
            <person name="Singh A."/>
            <person name="Wilkins M.J."/>
            <person name="Williams K.H."/>
            <person name="Banfield J.F."/>
        </authorList>
    </citation>
    <scope>NUCLEOTIDE SEQUENCE [LARGE SCALE GENOMIC DNA]</scope>
</reference>
<evidence type="ECO:0000256" key="1">
    <source>
        <dbReference type="SAM" id="Phobius"/>
    </source>
</evidence>
<proteinExistence type="predicted"/>
<evidence type="ECO:0000313" key="3">
    <source>
        <dbReference type="Proteomes" id="UP000034406"/>
    </source>
</evidence>
<accession>A0A0G0M7G4</accession>
<sequence length="231" mass="27104">MIYRKLNKSNLKDSKTLLYCVLTKLEEVAEGDLETEEKKQLLKKIDTLIKMDGKGNSLTLALELRKVVEKMETKKDREKGKLYWWWDKTKIFSYKVFKRKLVKYLLAGYSVYFAIDKFIEGVEFLNSPEKIKGIVNFYSNYDFFGKTDLYMAGFKMIFDTISGGLFLLGWYYFLKKKRVRGVTYFRWGLLVNILLASVFKFYFEQFSGVFGLALAMGVFTLLGEYRKEIAG</sequence>
<feature type="transmembrane region" description="Helical" evidence="1">
    <location>
        <begin position="149"/>
        <end position="172"/>
    </location>
</feature>
<feature type="transmembrane region" description="Helical" evidence="1">
    <location>
        <begin position="209"/>
        <end position="225"/>
    </location>
</feature>
<gene>
    <name evidence="2" type="ORF">US90_C0014G0001</name>
</gene>
<evidence type="ECO:0000313" key="2">
    <source>
        <dbReference type="EMBL" id="KKQ69609.1"/>
    </source>
</evidence>
<organism evidence="2 3">
    <name type="scientific">Candidatus Shapirobacteria bacterium GW2011_GWE2_38_30</name>
    <dbReference type="NCBI Taxonomy" id="1618490"/>
    <lineage>
        <taxon>Bacteria</taxon>
        <taxon>Candidatus Shapironibacteriota</taxon>
    </lineage>
</organism>
<dbReference type="Proteomes" id="UP000034406">
    <property type="component" value="Unassembled WGS sequence"/>
</dbReference>